<comment type="caution">
    <text evidence="2">The sequence shown here is derived from an EMBL/GenBank/DDBJ whole genome shotgun (WGS) entry which is preliminary data.</text>
</comment>
<proteinExistence type="predicted"/>
<dbReference type="AlphaFoldDB" id="A0A8S0VTM0"/>
<protein>
    <submittedName>
        <fullName evidence="2">Uncharacterized protein</fullName>
    </submittedName>
</protein>
<dbReference type="Proteomes" id="UP000467700">
    <property type="component" value="Unassembled WGS sequence"/>
</dbReference>
<dbReference type="EMBL" id="CACVBS010000030">
    <property type="protein sequence ID" value="CAA7260650.1"/>
    <property type="molecule type" value="Genomic_DNA"/>
</dbReference>
<evidence type="ECO:0000313" key="3">
    <source>
        <dbReference type="Proteomes" id="UP000467700"/>
    </source>
</evidence>
<evidence type="ECO:0000313" key="2">
    <source>
        <dbReference type="EMBL" id="CAA7260650.1"/>
    </source>
</evidence>
<keyword evidence="3" id="KW-1185">Reference proteome</keyword>
<accession>A0A8S0VTM0</accession>
<organism evidence="2 3">
    <name type="scientific">Cyclocybe aegerita</name>
    <name type="common">Black poplar mushroom</name>
    <name type="synonym">Agrocybe aegerita</name>
    <dbReference type="NCBI Taxonomy" id="1973307"/>
    <lineage>
        <taxon>Eukaryota</taxon>
        <taxon>Fungi</taxon>
        <taxon>Dikarya</taxon>
        <taxon>Basidiomycota</taxon>
        <taxon>Agaricomycotina</taxon>
        <taxon>Agaricomycetes</taxon>
        <taxon>Agaricomycetidae</taxon>
        <taxon>Agaricales</taxon>
        <taxon>Agaricineae</taxon>
        <taxon>Bolbitiaceae</taxon>
        <taxon>Cyclocybe</taxon>
    </lineage>
</organism>
<gene>
    <name evidence="2" type="ORF">AAE3_LOCUS3053</name>
</gene>
<evidence type="ECO:0000256" key="1">
    <source>
        <dbReference type="SAM" id="MobiDB-lite"/>
    </source>
</evidence>
<feature type="region of interest" description="Disordered" evidence="1">
    <location>
        <begin position="181"/>
        <end position="206"/>
    </location>
</feature>
<name>A0A8S0VTM0_CYCAE</name>
<sequence>MEGRRVPGDVTWAWDTPRFGGRPPLAPFGLCGAPRVLSDDALSPRLSHSPFLVNVTTGLWPASTRPATCVGNGGGWHASFVEGGWHVSFIGISVPPTRRLVMPTEEEPYAEAELSLLTKEKLGNLVKRQQERWPSNRLRFNLSKLRVDQLRDKLLDPKNGFSKAKASNPVLPAAAPSASALVHTMSQSDAAAEAHPTNPPPLDVEPLFRHDAEQPQAAEGSTFNQEEPLKTAIQLFLDDPCVDPVRKSAVWVHIEKHHITVDRWFVNAHAVISELQKSYSALRGPVRLAYPCPQDNSYLKYFIRSTHGTLEDGEFNPSALPISPMLSI</sequence>
<reference evidence="2 3" key="1">
    <citation type="submission" date="2020-01" db="EMBL/GenBank/DDBJ databases">
        <authorList>
            <person name="Gupta K D."/>
        </authorList>
    </citation>
    <scope>NUCLEOTIDE SEQUENCE [LARGE SCALE GENOMIC DNA]</scope>
</reference>